<proteinExistence type="inferred from homology"/>
<evidence type="ECO:0000256" key="4">
    <source>
        <dbReference type="ARBA" id="ARBA00023284"/>
    </source>
</evidence>
<dbReference type="Gene3D" id="3.40.30.10">
    <property type="entry name" value="Glutaredoxin"/>
    <property type="match status" value="1"/>
</dbReference>
<comment type="subcellular location">
    <subcellularLocation>
        <location evidence="5">Periplasm</location>
    </subcellularLocation>
</comment>
<dbReference type="InterPro" id="IPR017937">
    <property type="entry name" value="Thioredoxin_CS"/>
</dbReference>
<evidence type="ECO:0000313" key="8">
    <source>
        <dbReference type="EMBL" id="MCS4554962.1"/>
    </source>
</evidence>
<dbReference type="PIRSF" id="PIRSF001488">
    <property type="entry name" value="Tdi_protein"/>
    <property type="match status" value="1"/>
</dbReference>
<evidence type="ECO:0000256" key="1">
    <source>
        <dbReference type="ARBA" id="ARBA00005791"/>
    </source>
</evidence>
<reference evidence="8 9" key="1">
    <citation type="submission" date="2022-02" db="EMBL/GenBank/DDBJ databases">
        <authorList>
            <person name="Zhuang L."/>
        </authorList>
    </citation>
    <scope>NUCLEOTIDE SEQUENCE [LARGE SCALE GENOMIC DNA]</scope>
    <source>
        <strain evidence="8 9">C32</strain>
    </source>
</reference>
<evidence type="ECO:0000313" key="9">
    <source>
        <dbReference type="Proteomes" id="UP001201549"/>
    </source>
</evidence>
<keyword evidence="9" id="KW-1185">Reference proteome</keyword>
<keyword evidence="3 5" id="KW-1015">Disulfide bond</keyword>
<evidence type="ECO:0000256" key="2">
    <source>
        <dbReference type="ARBA" id="ARBA00022729"/>
    </source>
</evidence>
<organism evidence="8 9">
    <name type="scientific">Shewanella electrica</name>
    <dbReference type="NCBI Taxonomy" id="515560"/>
    <lineage>
        <taxon>Bacteria</taxon>
        <taxon>Pseudomonadati</taxon>
        <taxon>Pseudomonadota</taxon>
        <taxon>Gammaproteobacteria</taxon>
        <taxon>Alteromonadales</taxon>
        <taxon>Shewanellaceae</taxon>
        <taxon>Shewanella</taxon>
    </lineage>
</organism>
<dbReference type="InterPro" id="IPR001853">
    <property type="entry name" value="DSBA-like_thioredoxin_dom"/>
</dbReference>
<feature type="chain" id="PRO_5045287852" description="Thiol:disulfide interchange protein" evidence="6">
    <location>
        <begin position="25"/>
        <end position="214"/>
    </location>
</feature>
<feature type="signal peptide" evidence="6">
    <location>
        <begin position="1"/>
        <end position="24"/>
    </location>
</feature>
<evidence type="ECO:0000259" key="7">
    <source>
        <dbReference type="Pfam" id="PF01323"/>
    </source>
</evidence>
<keyword evidence="4" id="KW-0676">Redox-active center</keyword>
<dbReference type="RefSeq" id="WP_238894313.1">
    <property type="nucleotide sequence ID" value="NZ_JAKOGG010000001.1"/>
</dbReference>
<comment type="caution">
    <text evidence="8">The sequence shown here is derived from an EMBL/GenBank/DDBJ whole genome shotgun (WGS) entry which is preliminary data.</text>
</comment>
<gene>
    <name evidence="8" type="ORF">L9G74_00745</name>
</gene>
<protein>
    <recommendedName>
        <fullName evidence="5">Thiol:disulfide interchange protein</fullName>
    </recommendedName>
</protein>
<accession>A0ABT2FFA9</accession>
<keyword evidence="5" id="KW-0574">Periplasm</keyword>
<evidence type="ECO:0000256" key="3">
    <source>
        <dbReference type="ARBA" id="ARBA00023157"/>
    </source>
</evidence>
<dbReference type="PROSITE" id="PS00194">
    <property type="entry name" value="THIOREDOXIN_1"/>
    <property type="match status" value="1"/>
</dbReference>
<name>A0ABT2FFA9_9GAMM</name>
<dbReference type="CDD" id="cd03019">
    <property type="entry name" value="DsbA_DsbA"/>
    <property type="match status" value="1"/>
</dbReference>
<dbReference type="Pfam" id="PF01323">
    <property type="entry name" value="DSBA"/>
    <property type="match status" value="1"/>
</dbReference>
<reference evidence="9" key="2">
    <citation type="submission" date="2023-07" db="EMBL/GenBank/DDBJ databases">
        <title>Shewanella mangrovi sp. nov., an acetaldehyde- degrading bacterium isolated from mangrove sediment.</title>
        <authorList>
            <person name="Liu Y."/>
        </authorList>
    </citation>
    <scope>NUCLEOTIDE SEQUENCE [LARGE SCALE GENOMIC DNA]</scope>
    <source>
        <strain evidence="9">C32</strain>
    </source>
</reference>
<dbReference type="InterPro" id="IPR050824">
    <property type="entry name" value="Thiol_disulfide_DsbA"/>
</dbReference>
<keyword evidence="2 6" id="KW-0732">Signal</keyword>
<dbReference type="PANTHER" id="PTHR35891">
    <property type="entry name" value="THIOL:DISULFIDE INTERCHANGE PROTEIN DSBA"/>
    <property type="match status" value="1"/>
</dbReference>
<sequence>MKRQLLALVTVVVAWFASVNLAHAETYEFKADVDYTVLKAPIKAAEAKGPYLLEYFWLGCPHCRAMNPMVKQFESANPKVSVVRRPGLGNDRWVFDAHVYYALQAMGKSSLVYDLMDYYHQLASEEQRLPDLADVKAYMTKQGIDAQKFEKAMDDDATLDKLSVAYRDQQALGLKGVPVFIVNGKYQLRFDGFAGVKDPAARFTALVEYLLKQK</sequence>
<evidence type="ECO:0000256" key="5">
    <source>
        <dbReference type="PIRNR" id="PIRNR001488"/>
    </source>
</evidence>
<dbReference type="InterPro" id="IPR023205">
    <property type="entry name" value="DsbA/DsbL"/>
</dbReference>
<dbReference type="InterPro" id="IPR036249">
    <property type="entry name" value="Thioredoxin-like_sf"/>
</dbReference>
<feature type="domain" description="DSBA-like thioredoxin" evidence="7">
    <location>
        <begin position="99"/>
        <end position="189"/>
    </location>
</feature>
<dbReference type="PANTHER" id="PTHR35891:SF3">
    <property type="entry name" value="THIOL:DISULFIDE INTERCHANGE PROTEIN DSBL"/>
    <property type="match status" value="1"/>
</dbReference>
<comment type="similarity">
    <text evidence="1">Belongs to the thioredoxin family. DsbA subfamily.</text>
</comment>
<dbReference type="EMBL" id="JAKOGG010000001">
    <property type="protein sequence ID" value="MCS4554962.1"/>
    <property type="molecule type" value="Genomic_DNA"/>
</dbReference>
<dbReference type="SUPFAM" id="SSF52833">
    <property type="entry name" value="Thioredoxin-like"/>
    <property type="match status" value="1"/>
</dbReference>
<dbReference type="Proteomes" id="UP001201549">
    <property type="component" value="Unassembled WGS sequence"/>
</dbReference>
<evidence type="ECO:0000256" key="6">
    <source>
        <dbReference type="SAM" id="SignalP"/>
    </source>
</evidence>